<dbReference type="EMBL" id="FQWB01000003">
    <property type="protein sequence ID" value="SHG32534.1"/>
    <property type="molecule type" value="Genomic_DNA"/>
</dbReference>
<keyword evidence="1" id="KW-0812">Transmembrane</keyword>
<feature type="domain" description="Serine aminopeptidase S33" evidence="2">
    <location>
        <begin position="74"/>
        <end position="180"/>
    </location>
</feature>
<evidence type="ECO:0000256" key="1">
    <source>
        <dbReference type="SAM" id="Phobius"/>
    </source>
</evidence>
<dbReference type="InterPro" id="IPR022742">
    <property type="entry name" value="Hydrolase_4"/>
</dbReference>
<sequence>MQTFRFMILSLFTFFGAIYLLYVSYVYCNQGELIFIANKLPNDYKFEFNQNFEELNIPSFDNKKLNGLLFKTPNPKGLVFYLHGNAGSLDTWGSIAKNYTDLGYDIFILDYRGFGKSEGEIESQDQVFKDLTFAYNKLITKYDRNKVVIIGYSIGTGLAAYLASVEKPEKLILQAPYYNFIEFSSGRVPFVPDFLKKFKFETNKYIVKVKSPIYIFHGNKDQVISYDNSIRMQKLLKPDDKVFILDGQNHLNMNENPDFQEELKVILE</sequence>
<dbReference type="Gene3D" id="3.40.50.1820">
    <property type="entry name" value="alpha/beta hydrolase"/>
    <property type="match status" value="1"/>
</dbReference>
<accession>A0A1M5IW59</accession>
<dbReference type="SUPFAM" id="SSF53474">
    <property type="entry name" value="alpha/beta-Hydrolases"/>
    <property type="match status" value="1"/>
</dbReference>
<dbReference type="InterPro" id="IPR029058">
    <property type="entry name" value="AB_hydrolase_fold"/>
</dbReference>
<dbReference type="STRING" id="468056.SAMN05443549_103264"/>
<organism evidence="3 4">
    <name type="scientific">Flavobacterium fluvii</name>
    <dbReference type="NCBI Taxonomy" id="468056"/>
    <lineage>
        <taxon>Bacteria</taxon>
        <taxon>Pseudomonadati</taxon>
        <taxon>Bacteroidota</taxon>
        <taxon>Flavobacteriia</taxon>
        <taxon>Flavobacteriales</taxon>
        <taxon>Flavobacteriaceae</taxon>
        <taxon>Flavobacterium</taxon>
    </lineage>
</organism>
<feature type="transmembrane region" description="Helical" evidence="1">
    <location>
        <begin position="7"/>
        <end position="27"/>
    </location>
</feature>
<proteinExistence type="predicted"/>
<dbReference type="PANTHER" id="PTHR12277:SF81">
    <property type="entry name" value="PROTEIN ABHD13"/>
    <property type="match status" value="1"/>
</dbReference>
<name>A0A1M5IW59_9FLAO</name>
<evidence type="ECO:0000259" key="2">
    <source>
        <dbReference type="Pfam" id="PF12146"/>
    </source>
</evidence>
<dbReference type="Proteomes" id="UP000184516">
    <property type="component" value="Unassembled WGS sequence"/>
</dbReference>
<keyword evidence="1" id="KW-1133">Transmembrane helix</keyword>
<dbReference type="Pfam" id="PF12146">
    <property type="entry name" value="Hydrolase_4"/>
    <property type="match status" value="1"/>
</dbReference>
<keyword evidence="4" id="KW-1185">Reference proteome</keyword>
<evidence type="ECO:0000313" key="4">
    <source>
        <dbReference type="Proteomes" id="UP000184516"/>
    </source>
</evidence>
<dbReference type="OrthoDB" id="9777090at2"/>
<gene>
    <name evidence="3" type="ORF">SAMN05443549_103264</name>
</gene>
<reference evidence="4" key="1">
    <citation type="submission" date="2016-11" db="EMBL/GenBank/DDBJ databases">
        <authorList>
            <person name="Varghese N."/>
            <person name="Submissions S."/>
        </authorList>
    </citation>
    <scope>NUCLEOTIDE SEQUENCE [LARGE SCALE GENOMIC DNA]</scope>
    <source>
        <strain evidence="4">DSM 19978</strain>
    </source>
</reference>
<keyword evidence="1" id="KW-0472">Membrane</keyword>
<dbReference type="PANTHER" id="PTHR12277">
    <property type="entry name" value="ALPHA/BETA HYDROLASE DOMAIN-CONTAINING PROTEIN"/>
    <property type="match status" value="1"/>
</dbReference>
<protein>
    <recommendedName>
        <fullName evidence="2">Serine aminopeptidase S33 domain-containing protein</fullName>
    </recommendedName>
</protein>
<dbReference type="AlphaFoldDB" id="A0A1M5IW59"/>
<evidence type="ECO:0000313" key="3">
    <source>
        <dbReference type="EMBL" id="SHG32534.1"/>
    </source>
</evidence>